<dbReference type="PANTHER" id="PTHR44942">
    <property type="entry name" value="METHYLTRANSF_11 DOMAIN-CONTAINING PROTEIN"/>
    <property type="match status" value="1"/>
</dbReference>
<evidence type="ECO:0000256" key="1">
    <source>
        <dbReference type="ARBA" id="ARBA00008361"/>
    </source>
</evidence>
<protein>
    <submittedName>
        <fullName evidence="5">SAM-dependent methyltransferase</fullName>
    </submittedName>
</protein>
<keyword evidence="6" id="KW-1185">Reference proteome</keyword>
<evidence type="ECO:0000256" key="2">
    <source>
        <dbReference type="ARBA" id="ARBA00022603"/>
    </source>
</evidence>
<evidence type="ECO:0000259" key="4">
    <source>
        <dbReference type="Pfam" id="PF08241"/>
    </source>
</evidence>
<dbReference type="EMBL" id="JACHJQ010000001">
    <property type="protein sequence ID" value="MBB4904515.1"/>
    <property type="molecule type" value="Genomic_DNA"/>
</dbReference>
<dbReference type="Pfam" id="PF08241">
    <property type="entry name" value="Methyltransf_11"/>
    <property type="match status" value="1"/>
</dbReference>
<dbReference type="PANTHER" id="PTHR44942:SF4">
    <property type="entry name" value="METHYLTRANSFERASE TYPE 11 DOMAIN-CONTAINING PROTEIN"/>
    <property type="match status" value="1"/>
</dbReference>
<proteinExistence type="inferred from homology"/>
<dbReference type="InterPro" id="IPR029063">
    <property type="entry name" value="SAM-dependent_MTases_sf"/>
</dbReference>
<evidence type="ECO:0000313" key="6">
    <source>
        <dbReference type="Proteomes" id="UP000520767"/>
    </source>
</evidence>
<organism evidence="5 6">
    <name type="scientific">Actinophytocola algeriensis</name>
    <dbReference type="NCBI Taxonomy" id="1768010"/>
    <lineage>
        <taxon>Bacteria</taxon>
        <taxon>Bacillati</taxon>
        <taxon>Actinomycetota</taxon>
        <taxon>Actinomycetes</taxon>
        <taxon>Pseudonocardiales</taxon>
        <taxon>Pseudonocardiaceae</taxon>
    </lineage>
</organism>
<dbReference type="SUPFAM" id="SSF53335">
    <property type="entry name" value="S-adenosyl-L-methionine-dependent methyltransferases"/>
    <property type="match status" value="1"/>
</dbReference>
<dbReference type="Proteomes" id="UP000520767">
    <property type="component" value="Unassembled WGS sequence"/>
</dbReference>
<keyword evidence="3 5" id="KW-0808">Transferase</keyword>
<name>A0A7W7VC02_9PSEU</name>
<feature type="domain" description="Methyltransferase type 11" evidence="4">
    <location>
        <begin position="43"/>
        <end position="133"/>
    </location>
</feature>
<comment type="similarity">
    <text evidence="1">Belongs to the methyltransferase superfamily.</text>
</comment>
<reference evidence="5 6" key="1">
    <citation type="submission" date="2020-08" db="EMBL/GenBank/DDBJ databases">
        <title>Genomic Encyclopedia of Type Strains, Phase III (KMG-III): the genomes of soil and plant-associated and newly described type strains.</title>
        <authorList>
            <person name="Whitman W."/>
        </authorList>
    </citation>
    <scope>NUCLEOTIDE SEQUENCE [LARGE SCALE GENOMIC DNA]</scope>
    <source>
        <strain evidence="5 6">CECT 8960</strain>
    </source>
</reference>
<accession>A0A7W7VC02</accession>
<evidence type="ECO:0000313" key="5">
    <source>
        <dbReference type="EMBL" id="MBB4904515.1"/>
    </source>
</evidence>
<dbReference type="AlphaFoldDB" id="A0A7W7VC02"/>
<dbReference type="InterPro" id="IPR013216">
    <property type="entry name" value="Methyltransf_11"/>
</dbReference>
<dbReference type="InterPro" id="IPR051052">
    <property type="entry name" value="Diverse_substrate_MTase"/>
</dbReference>
<dbReference type="GO" id="GO:0008757">
    <property type="term" value="F:S-adenosylmethionine-dependent methyltransferase activity"/>
    <property type="evidence" value="ECO:0007669"/>
    <property type="project" value="InterPro"/>
</dbReference>
<dbReference type="CDD" id="cd02440">
    <property type="entry name" value="AdoMet_MTases"/>
    <property type="match status" value="1"/>
</dbReference>
<comment type="caution">
    <text evidence="5">The sequence shown here is derived from an EMBL/GenBank/DDBJ whole genome shotgun (WGS) entry which is preliminary data.</text>
</comment>
<gene>
    <name evidence="5" type="ORF">FHR82_000725</name>
</gene>
<keyword evidence="2 5" id="KW-0489">Methyltransferase</keyword>
<dbReference type="GO" id="GO:0032259">
    <property type="term" value="P:methylation"/>
    <property type="evidence" value="ECO:0007669"/>
    <property type="project" value="UniProtKB-KW"/>
</dbReference>
<dbReference type="RefSeq" id="WP_184808758.1">
    <property type="nucleotide sequence ID" value="NZ_JACHJQ010000001.1"/>
</dbReference>
<evidence type="ECO:0000256" key="3">
    <source>
        <dbReference type="ARBA" id="ARBA00022679"/>
    </source>
</evidence>
<sequence length="288" mass="30984">MDGIGLAFDQIAERYDRVRPGYPEQVFDDIAALTGIPAGGRVLEIGPGPGTATRDLLGRGWRVHGIEPGVALAARATENLAGQRFTVDVTRFDDWVPDGTYDMLFSATAYHWVAPEARWRLAADVLEPGGALALVTNRTVAGGNFNDIYQASAELHARHGPEVDFGLSPTASAILEEVRASAHDIGALWEAIETKAGPSRAGTWFTPPEIRSYEWETTYDADDAAALLSTYSPYLRVPPERRAPLLSGVTDIVRADFGGVATRRYLAVLAVARRGAEPRGVGPGRTDA</sequence>
<dbReference type="Gene3D" id="3.40.50.150">
    <property type="entry name" value="Vaccinia Virus protein VP39"/>
    <property type="match status" value="1"/>
</dbReference>